<dbReference type="GO" id="GO:0016020">
    <property type="term" value="C:membrane"/>
    <property type="evidence" value="ECO:0007669"/>
    <property type="project" value="TreeGrafter"/>
</dbReference>
<keyword evidence="3 6" id="KW-0378">Hydrolase</keyword>
<evidence type="ECO:0000259" key="8">
    <source>
        <dbReference type="Pfam" id="PF01435"/>
    </source>
</evidence>
<dbReference type="InterPro" id="IPR001915">
    <property type="entry name" value="Peptidase_M48"/>
</dbReference>
<name>A0A259TXF1_9BACT</name>
<dbReference type="Pfam" id="PF01435">
    <property type="entry name" value="Peptidase_M48"/>
    <property type="match status" value="1"/>
</dbReference>
<evidence type="ECO:0000256" key="4">
    <source>
        <dbReference type="ARBA" id="ARBA00022833"/>
    </source>
</evidence>
<keyword evidence="1 6" id="KW-0645">Protease</keyword>
<keyword evidence="7" id="KW-0732">Signal</keyword>
<evidence type="ECO:0000256" key="1">
    <source>
        <dbReference type="ARBA" id="ARBA00022670"/>
    </source>
</evidence>
<keyword evidence="10" id="KW-1185">Reference proteome</keyword>
<dbReference type="GO" id="GO:0046872">
    <property type="term" value="F:metal ion binding"/>
    <property type="evidence" value="ECO:0007669"/>
    <property type="project" value="UniProtKB-KW"/>
</dbReference>
<keyword evidence="4 6" id="KW-0862">Zinc</keyword>
<reference evidence="9 10" key="1">
    <citation type="submission" date="2016-11" db="EMBL/GenBank/DDBJ databases">
        <title>Study of marine rhodopsin-containing bacteria.</title>
        <authorList>
            <person name="Yoshizawa S."/>
            <person name="Kumagai Y."/>
            <person name="Kogure K."/>
        </authorList>
    </citation>
    <scope>NUCLEOTIDE SEQUENCE [LARGE SCALE GENOMIC DNA]</scope>
    <source>
        <strain evidence="9 10">SG-29</strain>
    </source>
</reference>
<dbReference type="InterPro" id="IPR051156">
    <property type="entry name" value="Mito/Outer_Membr_Metalloprot"/>
</dbReference>
<comment type="caution">
    <text evidence="9">The sequence shown here is derived from an EMBL/GenBank/DDBJ whole genome shotgun (WGS) entry which is preliminary data.</text>
</comment>
<evidence type="ECO:0000256" key="2">
    <source>
        <dbReference type="ARBA" id="ARBA00022723"/>
    </source>
</evidence>
<gene>
    <name evidence="9" type="ORF">BSZ36_04090</name>
</gene>
<evidence type="ECO:0000256" key="6">
    <source>
        <dbReference type="RuleBase" id="RU003983"/>
    </source>
</evidence>
<comment type="cofactor">
    <cofactor evidence="6">
        <name>Zn(2+)</name>
        <dbReference type="ChEBI" id="CHEBI:29105"/>
    </cofactor>
    <text evidence="6">Binds 1 zinc ion per subunit.</text>
</comment>
<dbReference type="GO" id="GO:0004222">
    <property type="term" value="F:metalloendopeptidase activity"/>
    <property type="evidence" value="ECO:0007669"/>
    <property type="project" value="InterPro"/>
</dbReference>
<proteinExistence type="inferred from homology"/>
<protein>
    <recommendedName>
        <fullName evidence="8">Peptidase M48 domain-containing protein</fullName>
    </recommendedName>
</protein>
<evidence type="ECO:0000256" key="3">
    <source>
        <dbReference type="ARBA" id="ARBA00022801"/>
    </source>
</evidence>
<feature type="signal peptide" evidence="7">
    <location>
        <begin position="1"/>
        <end position="16"/>
    </location>
</feature>
<dbReference type="InParanoid" id="A0A259TXF1"/>
<dbReference type="Proteomes" id="UP000216446">
    <property type="component" value="Unassembled WGS sequence"/>
</dbReference>
<dbReference type="RefSeq" id="WP_094546282.1">
    <property type="nucleotide sequence ID" value="NZ_MQWB01000001.1"/>
</dbReference>
<keyword evidence="2" id="KW-0479">Metal-binding</keyword>
<evidence type="ECO:0000256" key="7">
    <source>
        <dbReference type="SAM" id="SignalP"/>
    </source>
</evidence>
<dbReference type="OrthoDB" id="9810445at2"/>
<accession>A0A259TXF1</accession>
<dbReference type="PANTHER" id="PTHR22726">
    <property type="entry name" value="METALLOENDOPEPTIDASE OMA1"/>
    <property type="match status" value="1"/>
</dbReference>
<organism evidence="9 10">
    <name type="scientific">Rubricoccus marinus</name>
    <dbReference type="NCBI Taxonomy" id="716817"/>
    <lineage>
        <taxon>Bacteria</taxon>
        <taxon>Pseudomonadati</taxon>
        <taxon>Rhodothermota</taxon>
        <taxon>Rhodothermia</taxon>
        <taxon>Rhodothermales</taxon>
        <taxon>Rubricoccaceae</taxon>
        <taxon>Rubricoccus</taxon>
    </lineage>
</organism>
<sequence length="261" mass="27695">MRLPLALVLFSLVGSAAVLPGCATIAGTNYYSVDQEWELGRQVEADLNRQLRLVNDRALTQYVQTMGQRMVQQTTLSGQRWRFYVVADDAINAFNAPGGLIYVNTGLIKRVGSAAELAGAIAHEVGHGVARHGTSRLSKANDANAVAGAVLGTDPGVAEQIAAQIVAQGTFASFSRGAEREADELGVQLMAATGYNPDGLVQLLQRLAEQGEGGGIAFLRTHPLSSERAANVRALARSVNRSGLRMNESGFDAAKRAASRY</sequence>
<dbReference type="EMBL" id="MQWB01000001">
    <property type="protein sequence ID" value="OZC02238.1"/>
    <property type="molecule type" value="Genomic_DNA"/>
</dbReference>
<dbReference type="CDD" id="cd07333">
    <property type="entry name" value="M48C_bepA_like"/>
    <property type="match status" value="1"/>
</dbReference>
<keyword evidence="5 6" id="KW-0482">Metalloprotease</keyword>
<feature type="chain" id="PRO_5012808117" description="Peptidase M48 domain-containing protein" evidence="7">
    <location>
        <begin position="17"/>
        <end position="261"/>
    </location>
</feature>
<comment type="similarity">
    <text evidence="6">Belongs to the peptidase M48 family.</text>
</comment>
<dbReference type="AlphaFoldDB" id="A0A259TXF1"/>
<dbReference type="PANTHER" id="PTHR22726:SF1">
    <property type="entry name" value="METALLOENDOPEPTIDASE OMA1, MITOCHONDRIAL"/>
    <property type="match status" value="1"/>
</dbReference>
<dbReference type="Gene3D" id="3.30.2010.10">
    <property type="entry name" value="Metalloproteases ('zincins'), catalytic domain"/>
    <property type="match status" value="1"/>
</dbReference>
<evidence type="ECO:0000313" key="9">
    <source>
        <dbReference type="EMBL" id="OZC02238.1"/>
    </source>
</evidence>
<dbReference type="FunCoup" id="A0A259TXF1">
    <property type="interactions" value="105"/>
</dbReference>
<evidence type="ECO:0000313" key="10">
    <source>
        <dbReference type="Proteomes" id="UP000216446"/>
    </source>
</evidence>
<feature type="domain" description="Peptidase M48" evidence="8">
    <location>
        <begin position="60"/>
        <end position="235"/>
    </location>
</feature>
<evidence type="ECO:0000256" key="5">
    <source>
        <dbReference type="ARBA" id="ARBA00023049"/>
    </source>
</evidence>
<dbReference type="GO" id="GO:0051603">
    <property type="term" value="P:proteolysis involved in protein catabolic process"/>
    <property type="evidence" value="ECO:0007669"/>
    <property type="project" value="TreeGrafter"/>
</dbReference>